<evidence type="ECO:0000313" key="1">
    <source>
        <dbReference type="EMBL" id="GJS93551.1"/>
    </source>
</evidence>
<organism evidence="1 2">
    <name type="scientific">Tanacetum coccineum</name>
    <dbReference type="NCBI Taxonomy" id="301880"/>
    <lineage>
        <taxon>Eukaryota</taxon>
        <taxon>Viridiplantae</taxon>
        <taxon>Streptophyta</taxon>
        <taxon>Embryophyta</taxon>
        <taxon>Tracheophyta</taxon>
        <taxon>Spermatophyta</taxon>
        <taxon>Magnoliopsida</taxon>
        <taxon>eudicotyledons</taxon>
        <taxon>Gunneridae</taxon>
        <taxon>Pentapetalae</taxon>
        <taxon>asterids</taxon>
        <taxon>campanulids</taxon>
        <taxon>Asterales</taxon>
        <taxon>Asteraceae</taxon>
        <taxon>Asteroideae</taxon>
        <taxon>Anthemideae</taxon>
        <taxon>Anthemidinae</taxon>
        <taxon>Tanacetum</taxon>
    </lineage>
</organism>
<reference evidence="1" key="1">
    <citation type="journal article" date="2022" name="Int. J. Mol. Sci.">
        <title>Draft Genome of Tanacetum Coccineum: Genomic Comparison of Closely Related Tanacetum-Family Plants.</title>
        <authorList>
            <person name="Yamashiro T."/>
            <person name="Shiraishi A."/>
            <person name="Nakayama K."/>
            <person name="Satake H."/>
        </authorList>
    </citation>
    <scope>NUCLEOTIDE SEQUENCE</scope>
</reference>
<accession>A0ABQ4ZVR4</accession>
<evidence type="ECO:0000313" key="2">
    <source>
        <dbReference type="Proteomes" id="UP001151760"/>
    </source>
</evidence>
<protein>
    <submittedName>
        <fullName evidence="1">Uncharacterized protein</fullName>
    </submittedName>
</protein>
<proteinExistence type="predicted"/>
<sequence length="167" mass="20027">MKVITEEYEELRLLEINDDLFTYDTPLRAIFNEFNRLTRMDDDLFTYEVRIHGISFITCDKFMRLIDVTVEQWLELKYVDQSTVSYEENEEKRGDDEVVLTNEELSDVEDENLIDENEFNYLLKVDAYLLTNDIHGFKTSVSRMEKLNDPLVIQMMKDFAMEENYQE</sequence>
<gene>
    <name evidence="1" type="ORF">Tco_0800519</name>
</gene>
<comment type="caution">
    <text evidence="1">The sequence shown here is derived from an EMBL/GenBank/DDBJ whole genome shotgun (WGS) entry which is preliminary data.</text>
</comment>
<name>A0ABQ4ZVR4_9ASTR</name>
<keyword evidence="2" id="KW-1185">Reference proteome</keyword>
<reference evidence="1" key="2">
    <citation type="submission" date="2022-01" db="EMBL/GenBank/DDBJ databases">
        <authorList>
            <person name="Yamashiro T."/>
            <person name="Shiraishi A."/>
            <person name="Satake H."/>
            <person name="Nakayama K."/>
        </authorList>
    </citation>
    <scope>NUCLEOTIDE SEQUENCE</scope>
</reference>
<dbReference type="EMBL" id="BQNB010011664">
    <property type="protein sequence ID" value="GJS93551.1"/>
    <property type="molecule type" value="Genomic_DNA"/>
</dbReference>
<dbReference type="Proteomes" id="UP001151760">
    <property type="component" value="Unassembled WGS sequence"/>
</dbReference>